<name>A0A2P2J622_RHIMU</name>
<evidence type="ECO:0000313" key="1">
    <source>
        <dbReference type="EMBL" id="MBW88933.1"/>
    </source>
</evidence>
<proteinExistence type="predicted"/>
<dbReference type="AlphaFoldDB" id="A0A2P2J622"/>
<accession>A0A2P2J622</accession>
<dbReference type="EMBL" id="GGEC01008451">
    <property type="protein sequence ID" value="MBW88934.1"/>
    <property type="molecule type" value="Transcribed_RNA"/>
</dbReference>
<protein>
    <submittedName>
        <fullName evidence="1">Uncharacterized protein</fullName>
    </submittedName>
</protein>
<reference evidence="1" key="1">
    <citation type="submission" date="2018-02" db="EMBL/GenBank/DDBJ databases">
        <title>Rhizophora mucronata_Transcriptome.</title>
        <authorList>
            <person name="Meera S.P."/>
            <person name="Sreeshan A."/>
            <person name="Augustine A."/>
        </authorList>
    </citation>
    <scope>NUCLEOTIDE SEQUENCE</scope>
    <source>
        <tissue evidence="1">Leaf</tissue>
    </source>
</reference>
<organism evidence="1">
    <name type="scientific">Rhizophora mucronata</name>
    <name type="common">Asiatic mangrove</name>
    <dbReference type="NCBI Taxonomy" id="61149"/>
    <lineage>
        <taxon>Eukaryota</taxon>
        <taxon>Viridiplantae</taxon>
        <taxon>Streptophyta</taxon>
        <taxon>Embryophyta</taxon>
        <taxon>Tracheophyta</taxon>
        <taxon>Spermatophyta</taxon>
        <taxon>Magnoliopsida</taxon>
        <taxon>eudicotyledons</taxon>
        <taxon>Gunneridae</taxon>
        <taxon>Pentapetalae</taxon>
        <taxon>rosids</taxon>
        <taxon>fabids</taxon>
        <taxon>Malpighiales</taxon>
        <taxon>Rhizophoraceae</taxon>
        <taxon>Rhizophora</taxon>
    </lineage>
</organism>
<dbReference type="EMBL" id="GGEC01008450">
    <property type="protein sequence ID" value="MBW88933.1"/>
    <property type="molecule type" value="Transcribed_RNA"/>
</dbReference>
<sequence>MFLVLVIFEKDLKTPPKVVSSKEPLDFRVRREGLAVYFEKYNKIISSFHLG</sequence>